<evidence type="ECO:0000313" key="1">
    <source>
        <dbReference type="EMBL" id="KAF2473793.1"/>
    </source>
</evidence>
<sequence>MPSGLGTEHNIVFNLCECVTWEQWGSRMHEQEGPNSTQVIGREIVLYLNPHIHYRSNIWCGPPLPSRSCFNIFLLTRQDDLRTRREMEVEYRKGRRMEGRTAQEKKCNISALNHLYSSEEPQRSCDCLTIRAPLAQSDNAYLVSRIVGRLQYWLRLTVHTIPSLSLLLWVYMRGGAVLVYEWPVQYGDFSQQGPLRV</sequence>
<dbReference type="EMBL" id="MU003499">
    <property type="protein sequence ID" value="KAF2473793.1"/>
    <property type="molecule type" value="Genomic_DNA"/>
</dbReference>
<evidence type="ECO:0000313" key="2">
    <source>
        <dbReference type="Proteomes" id="UP000799755"/>
    </source>
</evidence>
<keyword evidence="2" id="KW-1185">Reference proteome</keyword>
<accession>A0ACB6R3C8</accession>
<protein>
    <submittedName>
        <fullName evidence="1">Uncharacterized protein</fullName>
    </submittedName>
</protein>
<reference evidence="1" key="1">
    <citation type="journal article" date="2020" name="Stud. Mycol.">
        <title>101 Dothideomycetes genomes: a test case for predicting lifestyles and emergence of pathogens.</title>
        <authorList>
            <person name="Haridas S."/>
            <person name="Albert R."/>
            <person name="Binder M."/>
            <person name="Bloem J."/>
            <person name="Labutti K."/>
            <person name="Salamov A."/>
            <person name="Andreopoulos B."/>
            <person name="Baker S."/>
            <person name="Barry K."/>
            <person name="Bills G."/>
            <person name="Bluhm B."/>
            <person name="Cannon C."/>
            <person name="Castanera R."/>
            <person name="Culley D."/>
            <person name="Daum C."/>
            <person name="Ezra D."/>
            <person name="Gonzalez J."/>
            <person name="Henrissat B."/>
            <person name="Kuo A."/>
            <person name="Liang C."/>
            <person name="Lipzen A."/>
            <person name="Lutzoni F."/>
            <person name="Magnuson J."/>
            <person name="Mondo S."/>
            <person name="Nolan M."/>
            <person name="Ohm R."/>
            <person name="Pangilinan J."/>
            <person name="Park H.-J."/>
            <person name="Ramirez L."/>
            <person name="Alfaro M."/>
            <person name="Sun H."/>
            <person name="Tritt A."/>
            <person name="Yoshinaga Y."/>
            <person name="Zwiers L.-H."/>
            <person name="Turgeon B."/>
            <person name="Goodwin S."/>
            <person name="Spatafora J."/>
            <person name="Crous P."/>
            <person name="Grigoriev I."/>
        </authorList>
    </citation>
    <scope>NUCLEOTIDE SEQUENCE</scope>
    <source>
        <strain evidence="1">ATCC 200398</strain>
    </source>
</reference>
<dbReference type="Proteomes" id="UP000799755">
    <property type="component" value="Unassembled WGS sequence"/>
</dbReference>
<comment type="caution">
    <text evidence="1">The sequence shown here is derived from an EMBL/GenBank/DDBJ whole genome shotgun (WGS) entry which is preliminary data.</text>
</comment>
<gene>
    <name evidence="1" type="ORF">BDR25DRAFT_352279</name>
</gene>
<name>A0ACB6R3C8_9PLEO</name>
<organism evidence="1 2">
    <name type="scientific">Lindgomyces ingoldianus</name>
    <dbReference type="NCBI Taxonomy" id="673940"/>
    <lineage>
        <taxon>Eukaryota</taxon>
        <taxon>Fungi</taxon>
        <taxon>Dikarya</taxon>
        <taxon>Ascomycota</taxon>
        <taxon>Pezizomycotina</taxon>
        <taxon>Dothideomycetes</taxon>
        <taxon>Pleosporomycetidae</taxon>
        <taxon>Pleosporales</taxon>
        <taxon>Lindgomycetaceae</taxon>
        <taxon>Lindgomyces</taxon>
    </lineage>
</organism>
<proteinExistence type="predicted"/>